<accession>A0A9D2FLB5</accession>
<feature type="binding site" evidence="14">
    <location>
        <begin position="181"/>
        <end position="183"/>
    </location>
    <ligand>
        <name>ATP</name>
        <dbReference type="ChEBI" id="CHEBI:30616"/>
    </ligand>
</feature>
<evidence type="ECO:0000256" key="1">
    <source>
        <dbReference type="ARBA" id="ARBA00001936"/>
    </source>
</evidence>
<dbReference type="PROSITE" id="PS00843">
    <property type="entry name" value="DALA_DALA_LIGASE_1"/>
    <property type="match status" value="1"/>
</dbReference>
<evidence type="ECO:0000256" key="2">
    <source>
        <dbReference type="ARBA" id="ARBA00010871"/>
    </source>
</evidence>
<evidence type="ECO:0000256" key="7">
    <source>
        <dbReference type="ARBA" id="ARBA00022842"/>
    </source>
</evidence>
<dbReference type="Proteomes" id="UP000824105">
    <property type="component" value="Unassembled WGS sequence"/>
</dbReference>
<feature type="binding site" evidence="14">
    <location>
        <begin position="311"/>
        <end position="312"/>
    </location>
    <ligand>
        <name>ATP</name>
        <dbReference type="ChEBI" id="CHEBI:30616"/>
    </ligand>
</feature>
<dbReference type="NCBIfam" id="NF002378">
    <property type="entry name" value="PRK01372.1"/>
    <property type="match status" value="1"/>
</dbReference>
<dbReference type="EC" id="6.3.2.4" evidence="12"/>
<reference evidence="18" key="2">
    <citation type="submission" date="2021-04" db="EMBL/GenBank/DDBJ databases">
        <authorList>
            <person name="Gilroy R."/>
        </authorList>
    </citation>
    <scope>NUCLEOTIDE SEQUENCE</scope>
    <source>
        <strain evidence="18">CHK188-11489</strain>
    </source>
</reference>
<feature type="domain" description="ATP-grasp" evidence="17">
    <location>
        <begin position="144"/>
        <end position="345"/>
    </location>
</feature>
<comment type="catalytic activity">
    <reaction evidence="12">
        <text>2 D-alanine + ATP = D-alanyl-D-alanine + ADP + phosphate + H(+)</text>
        <dbReference type="Rhea" id="RHEA:11224"/>
        <dbReference type="ChEBI" id="CHEBI:15378"/>
        <dbReference type="ChEBI" id="CHEBI:30616"/>
        <dbReference type="ChEBI" id="CHEBI:43474"/>
        <dbReference type="ChEBI" id="CHEBI:57416"/>
        <dbReference type="ChEBI" id="CHEBI:57822"/>
        <dbReference type="ChEBI" id="CHEBI:456216"/>
        <dbReference type="EC" id="6.3.2.4"/>
    </reaction>
</comment>
<keyword evidence="3 12" id="KW-0436">Ligase</keyword>
<comment type="function">
    <text evidence="12">Cell wall formation.</text>
</comment>
<feature type="active site" evidence="13">
    <location>
        <position position="323"/>
    </location>
</feature>
<evidence type="ECO:0000313" key="19">
    <source>
        <dbReference type="Proteomes" id="UP000824105"/>
    </source>
</evidence>
<feature type="binding site" evidence="15">
    <location>
        <position position="299"/>
    </location>
    <ligand>
        <name>Mg(2+)</name>
        <dbReference type="ChEBI" id="CHEBI:18420"/>
        <label>1</label>
    </ligand>
</feature>
<dbReference type="PROSITE" id="PS00844">
    <property type="entry name" value="DALA_DALA_LIGASE_2"/>
    <property type="match status" value="1"/>
</dbReference>
<dbReference type="InterPro" id="IPR000291">
    <property type="entry name" value="D-Ala_lig_Van_CS"/>
</dbReference>
<dbReference type="PIRSF" id="PIRSF039102">
    <property type="entry name" value="Ddl/VanB"/>
    <property type="match status" value="1"/>
</dbReference>
<comment type="similarity">
    <text evidence="2 12">Belongs to the D-alanine--D-alanine ligase family.</text>
</comment>
<gene>
    <name evidence="18" type="primary">vanG</name>
    <name evidence="12" type="synonym">ddl</name>
    <name evidence="18" type="ORF">H9724_07095</name>
</gene>
<evidence type="ECO:0000256" key="5">
    <source>
        <dbReference type="ARBA" id="ARBA00022741"/>
    </source>
</evidence>
<feature type="active site" evidence="13">
    <location>
        <position position="19"/>
    </location>
</feature>
<evidence type="ECO:0000256" key="15">
    <source>
        <dbReference type="PIRSR" id="PIRSR039102-3"/>
    </source>
</evidence>
<evidence type="ECO:0000313" key="18">
    <source>
        <dbReference type="EMBL" id="HIZ62515.1"/>
    </source>
</evidence>
<dbReference type="NCBIfam" id="NF000091">
    <property type="entry name" value="D_ala_D_ser_VanG"/>
    <property type="match status" value="1"/>
</dbReference>
<feature type="binding site" evidence="14">
    <location>
        <position position="140"/>
    </location>
    <ligand>
        <name>ATP</name>
        <dbReference type="ChEBI" id="CHEBI:30616"/>
    </ligand>
</feature>
<sequence length="350" mass="37759">MSATKRKTILILFGGCSTEYEVSLQSACAVLEHLDPARFQALPVGITRDGRWLRYRGARAALAEDRWQREDCIPCTLALDRGARELVWLDGSGKREAFDAAFPVLHGKNGEDGTVQGALELAGVPVIGCGVLSSALCMDKDRAHKLAALAGVPVPRSAVFARSAPMETIRSAAAQLGWPLFVKPVRAGSSFGISRVVGPDGLEAAVQEAFRHDGEAILEEAVPGFEVGCAVLGNEELTVGAVDEIELSGGFFDYEEKYTLKTSAIYCPARIPAEKAAKIQQAARTVYRALGCRVFARVDLFLTPDGRILFNEVNTIPGFTAHSRYPSMMKAIGLDFQTLLTRMVELGVDV</sequence>
<comment type="caution">
    <text evidence="18">The sequence shown here is derived from an EMBL/GenBank/DDBJ whole genome shotgun (WGS) entry which is preliminary data.</text>
</comment>
<keyword evidence="9 12" id="KW-0573">Peptidoglycan synthesis</keyword>
<comment type="pathway">
    <text evidence="12">Cell wall biogenesis; peptidoglycan biosynthesis.</text>
</comment>
<dbReference type="InterPro" id="IPR011761">
    <property type="entry name" value="ATP-grasp"/>
</dbReference>
<dbReference type="InterPro" id="IPR011095">
    <property type="entry name" value="Dala_Dala_lig_C"/>
</dbReference>
<organism evidence="18 19">
    <name type="scientific">Candidatus Gemmiger avistercoris</name>
    <dbReference type="NCBI Taxonomy" id="2838606"/>
    <lineage>
        <taxon>Bacteria</taxon>
        <taxon>Bacillati</taxon>
        <taxon>Bacillota</taxon>
        <taxon>Clostridia</taxon>
        <taxon>Eubacteriales</taxon>
        <taxon>Gemmiger</taxon>
    </lineage>
</organism>
<comment type="subcellular location">
    <subcellularLocation>
        <location evidence="12">Cytoplasm</location>
    </subcellularLocation>
</comment>
<dbReference type="PROSITE" id="PS50975">
    <property type="entry name" value="ATP_GRASP"/>
    <property type="match status" value="1"/>
</dbReference>
<name>A0A9D2FLB5_9FIRM</name>
<dbReference type="InterPro" id="IPR011127">
    <property type="entry name" value="Dala_Dala_lig_N"/>
</dbReference>
<dbReference type="InterPro" id="IPR013815">
    <property type="entry name" value="ATP_grasp_subdomain_1"/>
</dbReference>
<evidence type="ECO:0000256" key="11">
    <source>
        <dbReference type="ARBA" id="ARBA00023316"/>
    </source>
</evidence>
<dbReference type="SUPFAM" id="SSF56059">
    <property type="entry name" value="Glutathione synthetase ATP-binding domain-like"/>
    <property type="match status" value="1"/>
</dbReference>
<dbReference type="GO" id="GO:0009252">
    <property type="term" value="P:peptidoglycan biosynthetic process"/>
    <property type="evidence" value="ECO:0007669"/>
    <property type="project" value="UniProtKB-UniRule"/>
</dbReference>
<evidence type="ECO:0000259" key="17">
    <source>
        <dbReference type="PROSITE" id="PS50975"/>
    </source>
</evidence>
<keyword evidence="7 15" id="KW-0460">Magnesium</keyword>
<dbReference type="InterPro" id="IPR016185">
    <property type="entry name" value="PreATP-grasp_dom_sf"/>
</dbReference>
<dbReference type="Pfam" id="PF07478">
    <property type="entry name" value="Dala_Dala_lig_C"/>
    <property type="match status" value="1"/>
</dbReference>
<feature type="binding site" evidence="14">
    <location>
        <begin position="219"/>
        <end position="226"/>
    </location>
    <ligand>
        <name>ATP</name>
        <dbReference type="ChEBI" id="CHEBI:30616"/>
    </ligand>
</feature>
<dbReference type="PANTHER" id="PTHR23132:SF25">
    <property type="entry name" value="D-ALANINE--D-ALANINE LIGASE A"/>
    <property type="match status" value="1"/>
</dbReference>
<keyword evidence="12" id="KW-0963">Cytoplasm</keyword>
<dbReference type="Gene3D" id="3.30.1490.20">
    <property type="entry name" value="ATP-grasp fold, A domain"/>
    <property type="match status" value="1"/>
</dbReference>
<proteinExistence type="inferred from homology"/>
<evidence type="ECO:0000256" key="3">
    <source>
        <dbReference type="ARBA" id="ARBA00022598"/>
    </source>
</evidence>
<keyword evidence="4 15" id="KW-0479">Metal-binding</keyword>
<evidence type="ECO:0000256" key="9">
    <source>
        <dbReference type="ARBA" id="ARBA00022984"/>
    </source>
</evidence>
<evidence type="ECO:0000256" key="12">
    <source>
        <dbReference type="HAMAP-Rule" id="MF_00047"/>
    </source>
</evidence>
<dbReference type="Pfam" id="PF01820">
    <property type="entry name" value="Dala_Dala_lig_N"/>
    <property type="match status" value="1"/>
</dbReference>
<reference evidence="18" key="1">
    <citation type="journal article" date="2021" name="PeerJ">
        <title>Extensive microbial diversity within the chicken gut microbiome revealed by metagenomics and culture.</title>
        <authorList>
            <person name="Gilroy R."/>
            <person name="Ravi A."/>
            <person name="Getino M."/>
            <person name="Pursley I."/>
            <person name="Horton D.L."/>
            <person name="Alikhan N.F."/>
            <person name="Baker D."/>
            <person name="Gharbi K."/>
            <person name="Hall N."/>
            <person name="Watson M."/>
            <person name="Adriaenssens E.M."/>
            <person name="Foster-Nyarko E."/>
            <person name="Jarju S."/>
            <person name="Secka A."/>
            <person name="Antonio M."/>
            <person name="Oren A."/>
            <person name="Chaudhuri R.R."/>
            <person name="La Ragione R."/>
            <person name="Hildebrand F."/>
            <person name="Pallen M.J."/>
        </authorList>
    </citation>
    <scope>NUCLEOTIDE SEQUENCE</scope>
    <source>
        <strain evidence="18">CHK188-11489</strain>
    </source>
</reference>
<dbReference type="FunFam" id="3.30.470.20:FF:000008">
    <property type="entry name" value="D-alanine--D-alanine ligase"/>
    <property type="match status" value="1"/>
</dbReference>
<dbReference type="Gene3D" id="3.40.50.20">
    <property type="match status" value="1"/>
</dbReference>
<dbReference type="InterPro" id="IPR005905">
    <property type="entry name" value="D_ala_D_ala"/>
</dbReference>
<feature type="binding site" evidence="15">
    <location>
        <position position="314"/>
    </location>
    <ligand>
        <name>Mg(2+)</name>
        <dbReference type="ChEBI" id="CHEBI:18420"/>
        <label>2</label>
    </ligand>
</feature>
<evidence type="ECO:0000256" key="10">
    <source>
        <dbReference type="ARBA" id="ARBA00023211"/>
    </source>
</evidence>
<dbReference type="GO" id="GO:0008360">
    <property type="term" value="P:regulation of cell shape"/>
    <property type="evidence" value="ECO:0007669"/>
    <property type="project" value="UniProtKB-KW"/>
</dbReference>
<evidence type="ECO:0000256" key="16">
    <source>
        <dbReference type="PROSITE-ProRule" id="PRU00409"/>
    </source>
</evidence>
<dbReference type="EMBL" id="DXBF01000056">
    <property type="protein sequence ID" value="HIZ62515.1"/>
    <property type="molecule type" value="Genomic_DNA"/>
</dbReference>
<feature type="active site" evidence="13">
    <location>
        <position position="189"/>
    </location>
</feature>
<evidence type="ECO:0000256" key="13">
    <source>
        <dbReference type="PIRSR" id="PIRSR039102-1"/>
    </source>
</evidence>
<dbReference type="GO" id="GO:0046872">
    <property type="term" value="F:metal ion binding"/>
    <property type="evidence" value="ECO:0007669"/>
    <property type="project" value="UniProtKB-KW"/>
</dbReference>
<keyword evidence="10 15" id="KW-0464">Manganese</keyword>
<comment type="cofactor">
    <cofactor evidence="1">
        <name>Mn(2+)</name>
        <dbReference type="ChEBI" id="CHEBI:29035"/>
    </cofactor>
</comment>
<protein>
    <recommendedName>
        <fullName evidence="12">D-alanine--D-alanine ligase</fullName>
        <ecNumber evidence="12">6.3.2.4</ecNumber>
    </recommendedName>
    <alternativeName>
        <fullName evidence="12">D-Ala-D-Ala ligase</fullName>
    </alternativeName>
    <alternativeName>
        <fullName evidence="12">D-alanylalanine synthetase</fullName>
    </alternativeName>
</protein>
<dbReference type="GO" id="GO:0005829">
    <property type="term" value="C:cytosol"/>
    <property type="evidence" value="ECO:0007669"/>
    <property type="project" value="TreeGrafter"/>
</dbReference>
<evidence type="ECO:0000256" key="14">
    <source>
        <dbReference type="PIRSR" id="PIRSR039102-2"/>
    </source>
</evidence>
<dbReference type="AlphaFoldDB" id="A0A9D2FLB5"/>
<evidence type="ECO:0000256" key="4">
    <source>
        <dbReference type="ARBA" id="ARBA00022723"/>
    </source>
</evidence>
<keyword evidence="5 14" id="KW-0547">Nucleotide-binding</keyword>
<dbReference type="GO" id="GO:0008716">
    <property type="term" value="F:D-alanine-D-alanine ligase activity"/>
    <property type="evidence" value="ECO:0007669"/>
    <property type="project" value="UniProtKB-UniRule"/>
</dbReference>
<dbReference type="GO" id="GO:0005524">
    <property type="term" value="F:ATP binding"/>
    <property type="evidence" value="ECO:0007669"/>
    <property type="project" value="UniProtKB-UniRule"/>
</dbReference>
<keyword evidence="6 16" id="KW-0067">ATP-binding</keyword>
<feature type="binding site" evidence="15">
    <location>
        <position position="312"/>
    </location>
    <ligand>
        <name>Mg(2+)</name>
        <dbReference type="ChEBI" id="CHEBI:18420"/>
        <label>1</label>
    </ligand>
</feature>
<feature type="binding site" evidence="15">
    <location>
        <position position="312"/>
    </location>
    <ligand>
        <name>Mg(2+)</name>
        <dbReference type="ChEBI" id="CHEBI:18420"/>
        <label>2</label>
    </ligand>
</feature>
<dbReference type="SUPFAM" id="SSF52440">
    <property type="entry name" value="PreATP-grasp domain"/>
    <property type="match status" value="1"/>
</dbReference>
<dbReference type="PANTHER" id="PTHR23132">
    <property type="entry name" value="D-ALANINE--D-ALANINE LIGASE"/>
    <property type="match status" value="1"/>
</dbReference>
<dbReference type="NCBIfam" id="TIGR01205">
    <property type="entry name" value="D_ala_D_alaTIGR"/>
    <property type="match status" value="1"/>
</dbReference>
<evidence type="ECO:0000256" key="6">
    <source>
        <dbReference type="ARBA" id="ARBA00022840"/>
    </source>
</evidence>
<feature type="binding site" evidence="14">
    <location>
        <begin position="189"/>
        <end position="190"/>
    </location>
    <ligand>
        <name>ATP</name>
        <dbReference type="ChEBI" id="CHEBI:30616"/>
    </ligand>
</feature>
<evidence type="ECO:0000256" key="8">
    <source>
        <dbReference type="ARBA" id="ARBA00022960"/>
    </source>
</evidence>
<comment type="cofactor">
    <cofactor evidence="15">
        <name>Mg(2+)</name>
        <dbReference type="ChEBI" id="CHEBI:18420"/>
    </cofactor>
    <cofactor evidence="15">
        <name>Mn(2+)</name>
        <dbReference type="ChEBI" id="CHEBI:29035"/>
    </cofactor>
    <text evidence="15">Binds 2 magnesium or manganese ions per subunit.</text>
</comment>
<dbReference type="GO" id="GO:0071555">
    <property type="term" value="P:cell wall organization"/>
    <property type="evidence" value="ECO:0007669"/>
    <property type="project" value="UniProtKB-KW"/>
</dbReference>
<dbReference type="HAMAP" id="MF_00047">
    <property type="entry name" value="Dala_Dala_lig"/>
    <property type="match status" value="1"/>
</dbReference>
<dbReference type="Gene3D" id="3.30.470.20">
    <property type="entry name" value="ATP-grasp fold, B domain"/>
    <property type="match status" value="1"/>
</dbReference>
<dbReference type="NCBIfam" id="NF002528">
    <property type="entry name" value="PRK01966.1-4"/>
    <property type="match status" value="1"/>
</dbReference>
<keyword evidence="11 12" id="KW-0961">Cell wall biogenesis/degradation</keyword>
<keyword evidence="8 12" id="KW-0133">Cell shape</keyword>